<dbReference type="InterPro" id="IPR036179">
    <property type="entry name" value="Ig-like_dom_sf"/>
</dbReference>
<accession>A0A7G8ZAX6</accession>
<dbReference type="InterPro" id="IPR007110">
    <property type="entry name" value="Ig-like_dom"/>
</dbReference>
<feature type="transmembrane region" description="Helical" evidence="1">
    <location>
        <begin position="139"/>
        <end position="160"/>
    </location>
</feature>
<proteinExistence type="evidence at transcript level"/>
<organism evidence="3">
    <name type="scientific">Biomphalaria glabrata</name>
    <name type="common">Bloodfluke planorb</name>
    <name type="synonym">Freshwater snail</name>
    <dbReference type="NCBI Taxonomy" id="6526"/>
    <lineage>
        <taxon>Eukaryota</taxon>
        <taxon>Metazoa</taxon>
        <taxon>Spiralia</taxon>
        <taxon>Lophotrochozoa</taxon>
        <taxon>Mollusca</taxon>
        <taxon>Gastropoda</taxon>
        <taxon>Heterobranchia</taxon>
        <taxon>Euthyneura</taxon>
        <taxon>Panpulmonata</taxon>
        <taxon>Hygrophila</taxon>
        <taxon>Lymnaeoidea</taxon>
        <taxon>Planorbidae</taxon>
        <taxon>Biomphalaria</taxon>
    </lineage>
</organism>
<name>A0A7G8ZAX6_BIOGL</name>
<keyword evidence="1 3" id="KW-0812">Transmembrane</keyword>
<feature type="domain" description="Ig-like" evidence="2">
    <location>
        <begin position="16"/>
        <end position="96"/>
    </location>
</feature>
<keyword evidence="1" id="KW-1133">Transmembrane helix</keyword>
<reference evidence="3" key="1">
    <citation type="journal article" date="2020" name="Elife">
        <title>Clusters of polymorphic transmembrane genes control resistance to schistosomes in snail vectors.</title>
        <authorList>
            <person name="Tennessen J.A."/>
            <person name="Bollmann S.R."/>
            <person name="Peremyslova E."/>
            <person name="Kronmiller B.A."/>
            <person name="Sergi C."/>
            <person name="Hamali B."/>
            <person name="Blouin M.S."/>
        </authorList>
    </citation>
    <scope>NUCLEOTIDE SEQUENCE</scope>
    <source>
        <strain evidence="3">I68</strain>
    </source>
</reference>
<sequence length="166" mass="18887">MYYGTNTTFEKTFAEPSLVLEECPVNAIVGSEVRCHCIMKGFGSTKAKAKWYKKDNTLISNTSRLAYTLDENDSEFVCEVNMIKLQRSLQTTLNISLTYISGIIKSIKDNTTQFNLYDDPNTHRSNTNNVYNERPSIKMVIVISVVTGCIFVIILVAFVWNNFRSK</sequence>
<dbReference type="SUPFAM" id="SSF48726">
    <property type="entry name" value="Immunoglobulin"/>
    <property type="match status" value="1"/>
</dbReference>
<keyword evidence="1" id="KW-0472">Membrane</keyword>
<dbReference type="EMBL" id="MT787314">
    <property type="protein sequence ID" value="QNL15870.1"/>
    <property type="molecule type" value="mRNA"/>
</dbReference>
<gene>
    <name evidence="3" type="primary">PTC2-10</name>
</gene>
<dbReference type="AlphaFoldDB" id="A0A7G8ZAX6"/>
<evidence type="ECO:0000313" key="3">
    <source>
        <dbReference type="EMBL" id="QNL15870.1"/>
    </source>
</evidence>
<dbReference type="PROSITE" id="PS50835">
    <property type="entry name" value="IG_LIKE"/>
    <property type="match status" value="1"/>
</dbReference>
<evidence type="ECO:0000259" key="2">
    <source>
        <dbReference type="PROSITE" id="PS50835"/>
    </source>
</evidence>
<reference evidence="3" key="2">
    <citation type="submission" date="2020-07" db="EMBL/GenBank/DDBJ databases">
        <authorList>
            <person name="Tenessen J.A."/>
            <person name="Bollmann S.R."/>
            <person name="Peremyslova K."/>
            <person name="Kronmiller B."/>
            <person name="Sergi C."/>
            <person name="Hamali B."/>
            <person name="Blouin M.S."/>
        </authorList>
    </citation>
    <scope>NUCLEOTIDE SEQUENCE</scope>
    <source>
        <strain evidence="3">I68</strain>
    </source>
</reference>
<protein>
    <submittedName>
        <fullName evidence="3">Polymorphic transmembrane cluster 2 transmembrane protein 10</fullName>
    </submittedName>
</protein>
<evidence type="ECO:0000256" key="1">
    <source>
        <dbReference type="SAM" id="Phobius"/>
    </source>
</evidence>